<comment type="caution">
    <text evidence="2">The sequence shown here is derived from an EMBL/GenBank/DDBJ whole genome shotgun (WGS) entry which is preliminary data.</text>
</comment>
<evidence type="ECO:0000313" key="2">
    <source>
        <dbReference type="EMBL" id="OPC84259.1"/>
    </source>
</evidence>
<name>A0A1T3P590_9ACTN</name>
<evidence type="ECO:0000313" key="3">
    <source>
        <dbReference type="Proteomes" id="UP000190037"/>
    </source>
</evidence>
<reference evidence="2 3" key="1">
    <citation type="submission" date="2017-03" db="EMBL/GenBank/DDBJ databases">
        <title>Draft genome sequence of Streptomyces scabrisporus NF3, endophyte isolated from Amphipterygium adstringens.</title>
        <authorList>
            <person name="Vazquez M."/>
            <person name="Ceapa C.D."/>
            <person name="Rodriguez Luna D."/>
            <person name="Sanchez Esquivel S."/>
        </authorList>
    </citation>
    <scope>NUCLEOTIDE SEQUENCE [LARGE SCALE GENOMIC DNA]</scope>
    <source>
        <strain evidence="2 3">NF3</strain>
    </source>
</reference>
<dbReference type="AlphaFoldDB" id="A0A1T3P590"/>
<organism evidence="2 3">
    <name type="scientific">Embleya scabrispora</name>
    <dbReference type="NCBI Taxonomy" id="159449"/>
    <lineage>
        <taxon>Bacteria</taxon>
        <taxon>Bacillati</taxon>
        <taxon>Actinomycetota</taxon>
        <taxon>Actinomycetes</taxon>
        <taxon>Kitasatosporales</taxon>
        <taxon>Streptomycetaceae</taxon>
        <taxon>Embleya</taxon>
    </lineage>
</organism>
<gene>
    <name evidence="2" type="ORF">B4N89_27985</name>
</gene>
<accession>A0A1T3P590</accession>
<keyword evidence="3" id="KW-1185">Reference proteome</keyword>
<dbReference type="Proteomes" id="UP000190037">
    <property type="component" value="Unassembled WGS sequence"/>
</dbReference>
<feature type="region of interest" description="Disordered" evidence="1">
    <location>
        <begin position="56"/>
        <end position="79"/>
    </location>
</feature>
<evidence type="ECO:0000256" key="1">
    <source>
        <dbReference type="SAM" id="MobiDB-lite"/>
    </source>
</evidence>
<protein>
    <recommendedName>
        <fullName evidence="4">HTH merR-type domain-containing protein</fullName>
    </recommendedName>
</protein>
<dbReference type="RefSeq" id="WP_078978553.1">
    <property type="nucleotide sequence ID" value="NZ_MWQN01000001.1"/>
</dbReference>
<evidence type="ECO:0008006" key="4">
    <source>
        <dbReference type="Google" id="ProtNLM"/>
    </source>
</evidence>
<dbReference type="EMBL" id="MWQN01000001">
    <property type="protein sequence ID" value="OPC84259.1"/>
    <property type="molecule type" value="Genomic_DNA"/>
</dbReference>
<proteinExistence type="predicted"/>
<sequence>MSEPTETWTLAQAAAHIRAGNPDSARVTLRRWGVKPVGRQPGRGGQNLYNAQAVRDAKANRPGQGARTDLHTTPQEDPQ</sequence>
<dbReference type="STRING" id="159449.B4N89_27985"/>